<gene>
    <name evidence="2" type="ORF">Tci_927424</name>
</gene>
<name>A0A699X6Q9_TANCI</name>
<evidence type="ECO:0000256" key="1">
    <source>
        <dbReference type="SAM" id="Coils"/>
    </source>
</evidence>
<comment type="caution">
    <text evidence="2">The sequence shown here is derived from an EMBL/GenBank/DDBJ whole genome shotgun (WGS) entry which is preliminary data.</text>
</comment>
<reference evidence="2" key="1">
    <citation type="journal article" date="2019" name="Sci. Rep.">
        <title>Draft genome of Tanacetum cinerariifolium, the natural source of mosquito coil.</title>
        <authorList>
            <person name="Yamashiro T."/>
            <person name="Shiraishi A."/>
            <person name="Satake H."/>
            <person name="Nakayama K."/>
        </authorList>
    </citation>
    <scope>NUCLEOTIDE SEQUENCE</scope>
</reference>
<feature type="coiled-coil region" evidence="1">
    <location>
        <begin position="12"/>
        <end position="46"/>
    </location>
</feature>
<dbReference type="EMBL" id="BKCJ011818219">
    <property type="protein sequence ID" value="GFD55455.1"/>
    <property type="molecule type" value="Genomic_DNA"/>
</dbReference>
<accession>A0A699X6Q9</accession>
<dbReference type="AlphaFoldDB" id="A0A699X6Q9"/>
<sequence length="60" mass="6936">MEDRIEGLENGRVIIQQDFDNLETELQEAHAQIAKLKKKQMGQNNKIALARFKIADLEQI</sequence>
<evidence type="ECO:0000313" key="2">
    <source>
        <dbReference type="EMBL" id="GFD55455.1"/>
    </source>
</evidence>
<feature type="non-terminal residue" evidence="2">
    <location>
        <position position="60"/>
    </location>
</feature>
<protein>
    <submittedName>
        <fullName evidence="2">Uncharacterized protein</fullName>
    </submittedName>
</protein>
<organism evidence="2">
    <name type="scientific">Tanacetum cinerariifolium</name>
    <name type="common">Dalmatian daisy</name>
    <name type="synonym">Chrysanthemum cinerariifolium</name>
    <dbReference type="NCBI Taxonomy" id="118510"/>
    <lineage>
        <taxon>Eukaryota</taxon>
        <taxon>Viridiplantae</taxon>
        <taxon>Streptophyta</taxon>
        <taxon>Embryophyta</taxon>
        <taxon>Tracheophyta</taxon>
        <taxon>Spermatophyta</taxon>
        <taxon>Magnoliopsida</taxon>
        <taxon>eudicotyledons</taxon>
        <taxon>Gunneridae</taxon>
        <taxon>Pentapetalae</taxon>
        <taxon>asterids</taxon>
        <taxon>campanulids</taxon>
        <taxon>Asterales</taxon>
        <taxon>Asteraceae</taxon>
        <taxon>Asteroideae</taxon>
        <taxon>Anthemideae</taxon>
        <taxon>Anthemidinae</taxon>
        <taxon>Tanacetum</taxon>
    </lineage>
</organism>
<keyword evidence="1" id="KW-0175">Coiled coil</keyword>
<proteinExistence type="predicted"/>